<keyword evidence="4" id="KW-1185">Reference proteome</keyword>
<feature type="transmembrane region" description="Helical" evidence="1">
    <location>
        <begin position="324"/>
        <end position="340"/>
    </location>
</feature>
<feature type="domain" description="HD" evidence="2">
    <location>
        <begin position="478"/>
        <end position="599"/>
    </location>
</feature>
<dbReference type="Pfam" id="PF07698">
    <property type="entry name" value="7TM-7TMR_HD"/>
    <property type="match status" value="1"/>
</dbReference>
<dbReference type="SUPFAM" id="SSF109604">
    <property type="entry name" value="HD-domain/PDEase-like"/>
    <property type="match status" value="1"/>
</dbReference>
<dbReference type="OrthoDB" id="9806952at2"/>
<evidence type="ECO:0000256" key="1">
    <source>
        <dbReference type="SAM" id="Phobius"/>
    </source>
</evidence>
<feature type="transmembrane region" description="Helical" evidence="1">
    <location>
        <begin position="266"/>
        <end position="286"/>
    </location>
</feature>
<reference evidence="3" key="1">
    <citation type="submission" date="2018-05" db="EMBL/GenBank/DDBJ databases">
        <title>Algibacter marinivivus sp. nov., isolated from sample around a algae.</title>
        <authorList>
            <person name="Zhong X."/>
        </authorList>
    </citation>
    <scope>NUCLEOTIDE SEQUENCE [LARGE SCALE GENOMIC DNA]</scope>
    <source>
        <strain evidence="3">ZY111</strain>
    </source>
</reference>
<dbReference type="InterPro" id="IPR052722">
    <property type="entry name" value="PgpH_phosphodiesterase"/>
</dbReference>
<dbReference type="GO" id="GO:0016787">
    <property type="term" value="F:hydrolase activity"/>
    <property type="evidence" value="ECO:0007669"/>
    <property type="project" value="UniProtKB-KW"/>
</dbReference>
<dbReference type="Pfam" id="PF07697">
    <property type="entry name" value="7TMR-HDED"/>
    <property type="match status" value="1"/>
</dbReference>
<sequence>MKDFINKLYRNHSLIYKGLLFICTTFLIVYLFPKSGKFKYNFEKGKPWQSESLQAPFDFAIKKTDKELVLEKKSISDNAVLYFDLDNSIKGKVSDAYEGVFKTTFSDTLPNYLSDKLFNTGKNIISELYSYGVLNENYDFPKDRSIVILDGREKIQEGFYSSLIKQNEVKSVIDDVLAKKGLSNFETKFVALFFDLVEPSLTYNKTFTDKVVQDDLSRISFTRGSVAKETLIVSKGEVVEGDKYQILKSLQSEYESQVWNEASYNWVLFAYTLLVALALLMLLLFLRKYRVEVFENNTKVTFIFFNISLMIFITTLVVNYDSKYIYIVPICILPLVFKAFFDARLGLFAHVLTVLLLGFIVPNSYEYMFLQIIAGIVTILTVSELYKRANLFISVGQITLIYIIAYFAFSVIHEGSVETLKWETFIWFVLCGLATLFVQPLIYAFEKLFGLVSDVSLLELSDTNTKLLKELSNKAPGTFHHSLNVANLAEASANEIGANAMLVRVGALYHDIGKMKNPTYYTENQSTGINPHDELSSKESARIITDHVINGIEIARKNNLPDRVIDFIRTHHGTSVVYYFYKQQQKDYPEENIDKIDFSYPGPKPFSKETAILMMCDSIEAASKSLKEPTSTKIEAFVENIINKQIEEGQFLNANITFKEIQSIKKVLKHKLANIYHLRIEYPE</sequence>
<dbReference type="InterPro" id="IPR003607">
    <property type="entry name" value="HD/PDEase_dom"/>
</dbReference>
<dbReference type="InterPro" id="IPR006675">
    <property type="entry name" value="HDIG_dom"/>
</dbReference>
<dbReference type="PROSITE" id="PS51831">
    <property type="entry name" value="HD"/>
    <property type="match status" value="1"/>
</dbReference>
<feature type="transmembrane region" description="Helical" evidence="1">
    <location>
        <begin position="391"/>
        <end position="412"/>
    </location>
</feature>
<name>A0A2U2X4C4_9FLAO</name>
<dbReference type="Gene3D" id="1.10.3210.10">
    <property type="entry name" value="Hypothetical protein af1432"/>
    <property type="match status" value="1"/>
</dbReference>
<feature type="transmembrane region" description="Helical" evidence="1">
    <location>
        <begin position="345"/>
        <end position="361"/>
    </location>
</feature>
<keyword evidence="3" id="KW-0378">Hydrolase</keyword>
<evidence type="ECO:0000313" key="3">
    <source>
        <dbReference type="EMBL" id="PWH82620.1"/>
    </source>
</evidence>
<dbReference type="NCBIfam" id="TIGR00277">
    <property type="entry name" value="HDIG"/>
    <property type="match status" value="1"/>
</dbReference>
<feature type="transmembrane region" description="Helical" evidence="1">
    <location>
        <begin position="14"/>
        <end position="32"/>
    </location>
</feature>
<feature type="transmembrane region" description="Helical" evidence="1">
    <location>
        <begin position="298"/>
        <end position="318"/>
    </location>
</feature>
<accession>A0A2U2X4C4</accession>
<dbReference type="InterPro" id="IPR006674">
    <property type="entry name" value="HD_domain"/>
</dbReference>
<feature type="transmembrane region" description="Helical" evidence="1">
    <location>
        <begin position="424"/>
        <end position="445"/>
    </location>
</feature>
<protein>
    <submittedName>
        <fullName evidence="3">Phosphohydrolase</fullName>
    </submittedName>
</protein>
<dbReference type="InterPro" id="IPR011624">
    <property type="entry name" value="Metal-dep_PHydrolase_7TM_extra"/>
</dbReference>
<dbReference type="Pfam" id="PF01966">
    <property type="entry name" value="HD"/>
    <property type="match status" value="1"/>
</dbReference>
<dbReference type="CDD" id="cd00077">
    <property type="entry name" value="HDc"/>
    <property type="match status" value="1"/>
</dbReference>
<reference evidence="3" key="2">
    <citation type="submission" date="2018-05" db="EMBL/GenBank/DDBJ databases">
        <authorList>
            <person name="Lanie J.A."/>
            <person name="Ng W.-L."/>
            <person name="Kazmierczak K.M."/>
            <person name="Andrzejewski T.M."/>
            <person name="Davidsen T.M."/>
            <person name="Wayne K.J."/>
            <person name="Tettelin H."/>
            <person name="Glass J.I."/>
            <person name="Rusch D."/>
            <person name="Podicherti R."/>
            <person name="Tsui H.-C.T."/>
            <person name="Winkler M.E."/>
        </authorList>
    </citation>
    <scope>NUCLEOTIDE SEQUENCE [LARGE SCALE GENOMIC DNA]</scope>
    <source>
        <strain evidence="3">ZY111</strain>
    </source>
</reference>
<organism evidence="3 4">
    <name type="scientific">Algibacter marinivivus</name>
    <dbReference type="NCBI Taxonomy" id="2100723"/>
    <lineage>
        <taxon>Bacteria</taxon>
        <taxon>Pseudomonadati</taxon>
        <taxon>Bacteroidota</taxon>
        <taxon>Flavobacteriia</taxon>
        <taxon>Flavobacteriales</taxon>
        <taxon>Flavobacteriaceae</taxon>
        <taxon>Algibacter</taxon>
    </lineage>
</organism>
<feature type="transmembrane region" description="Helical" evidence="1">
    <location>
        <begin position="367"/>
        <end position="386"/>
    </location>
</feature>
<keyword evidence="1" id="KW-0812">Transmembrane</keyword>
<evidence type="ECO:0000313" key="4">
    <source>
        <dbReference type="Proteomes" id="UP000245375"/>
    </source>
</evidence>
<dbReference type="EMBL" id="QFRI01000002">
    <property type="protein sequence ID" value="PWH82620.1"/>
    <property type="molecule type" value="Genomic_DNA"/>
</dbReference>
<gene>
    <name evidence="3" type="ORF">DIS18_10300</name>
</gene>
<keyword evidence="1" id="KW-1133">Transmembrane helix</keyword>
<proteinExistence type="predicted"/>
<keyword evidence="1" id="KW-0472">Membrane</keyword>
<dbReference type="Proteomes" id="UP000245375">
    <property type="component" value="Unassembled WGS sequence"/>
</dbReference>
<dbReference type="PANTHER" id="PTHR36442:SF1">
    <property type="entry name" value="CYCLIC-DI-AMP PHOSPHODIESTERASE PGPH"/>
    <property type="match status" value="1"/>
</dbReference>
<dbReference type="RefSeq" id="WP_109352975.1">
    <property type="nucleotide sequence ID" value="NZ_QFRI01000002.1"/>
</dbReference>
<dbReference type="PANTHER" id="PTHR36442">
    <property type="entry name" value="CYCLIC-DI-AMP PHOSPHODIESTERASE PGPH"/>
    <property type="match status" value="1"/>
</dbReference>
<dbReference type="AlphaFoldDB" id="A0A2U2X4C4"/>
<comment type="caution">
    <text evidence="3">The sequence shown here is derived from an EMBL/GenBank/DDBJ whole genome shotgun (WGS) entry which is preliminary data.</text>
</comment>
<evidence type="ECO:0000259" key="2">
    <source>
        <dbReference type="PROSITE" id="PS51831"/>
    </source>
</evidence>
<dbReference type="InterPro" id="IPR011621">
    <property type="entry name" value="Metal-dep_PHydrolase_7TM_intra"/>
</dbReference>
<dbReference type="SMART" id="SM00471">
    <property type="entry name" value="HDc"/>
    <property type="match status" value="1"/>
</dbReference>